<sequence>MDFIKRFHFIQKFKDNNDKKNNATSLGRQKSKRSIFSHHNNDRLVSSNVHHATYTDSDDDEQDDDDHDEYNSNARIFRQKPLHAITIATTHTNKPRTSDTTSKSKSTRPTHQLYMHHQKNSSSTVQNQLQSLSPLNDVKQHKQLHIAFEGKDTKYTSKYEKQLPEKYPYHKQEKLAMWHPEKDSTLYAPFIERPEIVEDDYIPLPTVTRKYIDPPPDVLLDSIPPFHHTHKRNHTNLLSSDSTTTSTVALSTTTSAIDSLQKPKNKLVVNTKRLDDTSIAEIGAWLSRNSAALETNNVDIQQSIP</sequence>
<feature type="region of interest" description="Disordered" evidence="1">
    <location>
        <begin position="17"/>
        <end position="69"/>
    </location>
</feature>
<proteinExistence type="predicted"/>
<organism evidence="2">
    <name type="scientific">Mucor ambiguus</name>
    <dbReference type="NCBI Taxonomy" id="91626"/>
    <lineage>
        <taxon>Eukaryota</taxon>
        <taxon>Fungi</taxon>
        <taxon>Fungi incertae sedis</taxon>
        <taxon>Mucoromycota</taxon>
        <taxon>Mucoromycotina</taxon>
        <taxon>Mucoromycetes</taxon>
        <taxon>Mucorales</taxon>
        <taxon>Mucorineae</taxon>
        <taxon>Mucoraceae</taxon>
        <taxon>Mucor</taxon>
    </lineage>
</organism>
<accession>A0A0C9LXA6</accession>
<gene>
    <name evidence="2" type="ORF">MAM1_0301d09423</name>
</gene>
<dbReference type="Proteomes" id="UP000053815">
    <property type="component" value="Unassembled WGS sequence"/>
</dbReference>
<evidence type="ECO:0000256" key="1">
    <source>
        <dbReference type="SAM" id="MobiDB-lite"/>
    </source>
</evidence>
<evidence type="ECO:0000313" key="2">
    <source>
        <dbReference type="EMBL" id="GAN09890.1"/>
    </source>
</evidence>
<dbReference type="AlphaFoldDB" id="A0A0C9LXA6"/>
<reference evidence="2" key="1">
    <citation type="submission" date="2014-09" db="EMBL/GenBank/DDBJ databases">
        <title>Draft genome sequence of an oleaginous Mucoromycotina fungus Mucor ambiguus NBRC6742.</title>
        <authorList>
            <person name="Takeda I."/>
            <person name="Yamane N."/>
            <person name="Morita T."/>
            <person name="Tamano K."/>
            <person name="Machida M."/>
            <person name="Baker S."/>
            <person name="Koike H."/>
        </authorList>
    </citation>
    <scope>NUCLEOTIDE SEQUENCE</scope>
    <source>
        <strain evidence="2">NBRC 6742</strain>
    </source>
</reference>
<keyword evidence="3" id="KW-1185">Reference proteome</keyword>
<feature type="compositionally biased region" description="Low complexity" evidence="1">
    <location>
        <begin position="98"/>
        <end position="109"/>
    </location>
</feature>
<protein>
    <submittedName>
        <fullName evidence="2">Uncharacterized protein</fullName>
    </submittedName>
</protein>
<feature type="compositionally biased region" description="Acidic residues" evidence="1">
    <location>
        <begin position="56"/>
        <end position="68"/>
    </location>
</feature>
<dbReference type="OrthoDB" id="2260743at2759"/>
<dbReference type="EMBL" id="DF836590">
    <property type="protein sequence ID" value="GAN09890.1"/>
    <property type="molecule type" value="Genomic_DNA"/>
</dbReference>
<name>A0A0C9LXA6_9FUNG</name>
<evidence type="ECO:0000313" key="3">
    <source>
        <dbReference type="Proteomes" id="UP000053815"/>
    </source>
</evidence>
<feature type="region of interest" description="Disordered" evidence="1">
    <location>
        <begin position="88"/>
        <end position="109"/>
    </location>
</feature>